<comment type="caution">
    <text evidence="8">The sequence shown here is derived from an EMBL/GenBank/DDBJ whole genome shotgun (WGS) entry which is preliminary data.</text>
</comment>
<dbReference type="PANTHER" id="PTHR43229:SF2">
    <property type="entry name" value="NODULATION PROTEIN J"/>
    <property type="match status" value="1"/>
</dbReference>
<evidence type="ECO:0000256" key="2">
    <source>
        <dbReference type="ARBA" id="ARBA00022692"/>
    </source>
</evidence>
<feature type="transmembrane region" description="Helical" evidence="6">
    <location>
        <begin position="71"/>
        <end position="93"/>
    </location>
</feature>
<sequence>MEANRTMTSSSPAPARMLTDVVVMTRRNLYAHLRMPALIATATALPIMWVLLFNFVFGGALQPADVEYIDFLVPGVMVLAVTFNLNNAAVGVAEDLSQGMIHRFRSLPMTRWALLAGRAVFDTVRNLLAVLVVIGVGALCGFRFHNGAGAAVASVALALAFGVAMSWLGAFIGLLARGVETASMTSLLLAIPTVFVASLFVPVASMPGWLQAVARVNPVTPAVDATRALVLGGPVARPVVLTLAWTVGLLAVLVPLTVLRYRRIRA</sequence>
<evidence type="ECO:0000256" key="4">
    <source>
        <dbReference type="ARBA" id="ARBA00023136"/>
    </source>
</evidence>
<dbReference type="GO" id="GO:0140359">
    <property type="term" value="F:ABC-type transporter activity"/>
    <property type="evidence" value="ECO:0007669"/>
    <property type="project" value="InterPro"/>
</dbReference>
<evidence type="ECO:0000313" key="9">
    <source>
        <dbReference type="Proteomes" id="UP000635606"/>
    </source>
</evidence>
<feature type="transmembrane region" description="Helical" evidence="6">
    <location>
        <begin position="187"/>
        <end position="210"/>
    </location>
</feature>
<comment type="subcellular location">
    <subcellularLocation>
        <location evidence="6">Cell membrane</location>
        <topology evidence="6">Multi-pass membrane protein</topology>
    </subcellularLocation>
    <subcellularLocation>
        <location evidence="1">Membrane</location>
        <topology evidence="1">Multi-pass membrane protein</topology>
    </subcellularLocation>
</comment>
<accession>A0A8J4A061</accession>
<gene>
    <name evidence="8" type="ORF">Voc01_056020</name>
</gene>
<feature type="transmembrane region" description="Helical" evidence="6">
    <location>
        <begin position="127"/>
        <end position="144"/>
    </location>
</feature>
<evidence type="ECO:0000313" key="8">
    <source>
        <dbReference type="EMBL" id="GIJ70685.1"/>
    </source>
</evidence>
<evidence type="ECO:0000256" key="3">
    <source>
        <dbReference type="ARBA" id="ARBA00022989"/>
    </source>
</evidence>
<keyword evidence="6" id="KW-0813">Transport</keyword>
<dbReference type="InterPro" id="IPR000412">
    <property type="entry name" value="ABC_2_transport"/>
</dbReference>
<evidence type="ECO:0000256" key="6">
    <source>
        <dbReference type="RuleBase" id="RU361157"/>
    </source>
</evidence>
<keyword evidence="4 6" id="KW-0472">Membrane</keyword>
<dbReference type="InterPro" id="IPR047817">
    <property type="entry name" value="ABC2_TM_bact-type"/>
</dbReference>
<feature type="domain" description="ABC transmembrane type-2" evidence="7">
    <location>
        <begin position="37"/>
        <end position="264"/>
    </location>
</feature>
<dbReference type="InterPro" id="IPR013525">
    <property type="entry name" value="ABC2_TM"/>
</dbReference>
<dbReference type="Pfam" id="PF01061">
    <property type="entry name" value="ABC2_membrane"/>
    <property type="match status" value="1"/>
</dbReference>
<keyword evidence="2 6" id="KW-0812">Transmembrane</keyword>
<proteinExistence type="inferred from homology"/>
<reference evidence="8" key="1">
    <citation type="submission" date="2021-01" db="EMBL/GenBank/DDBJ databases">
        <title>Whole genome shotgun sequence of Virgisporangium ochraceum NBRC 16418.</title>
        <authorList>
            <person name="Komaki H."/>
            <person name="Tamura T."/>
        </authorList>
    </citation>
    <scope>NUCLEOTIDE SEQUENCE</scope>
    <source>
        <strain evidence="8">NBRC 16418</strain>
    </source>
</reference>
<dbReference type="Proteomes" id="UP000635606">
    <property type="component" value="Unassembled WGS sequence"/>
</dbReference>
<protein>
    <recommendedName>
        <fullName evidence="6">Transport permease protein</fullName>
    </recommendedName>
</protein>
<dbReference type="GO" id="GO:0046677">
    <property type="term" value="P:response to antibiotic"/>
    <property type="evidence" value="ECO:0007669"/>
    <property type="project" value="UniProtKB-KW"/>
</dbReference>
<feature type="transmembrane region" description="Helical" evidence="6">
    <location>
        <begin position="239"/>
        <end position="259"/>
    </location>
</feature>
<comment type="similarity">
    <text evidence="6">Belongs to the ABC-2 integral membrane protein family.</text>
</comment>
<keyword evidence="6" id="KW-1003">Cell membrane</keyword>
<name>A0A8J4A061_9ACTN</name>
<dbReference type="PIRSF" id="PIRSF006648">
    <property type="entry name" value="DrrB"/>
    <property type="match status" value="1"/>
</dbReference>
<dbReference type="AlphaFoldDB" id="A0A8J4A061"/>
<keyword evidence="3 6" id="KW-1133">Transmembrane helix</keyword>
<feature type="transmembrane region" description="Helical" evidence="6">
    <location>
        <begin position="37"/>
        <end position="59"/>
    </location>
</feature>
<keyword evidence="9" id="KW-1185">Reference proteome</keyword>
<dbReference type="InterPro" id="IPR051784">
    <property type="entry name" value="Nod_factor_ABC_transporter"/>
</dbReference>
<feature type="transmembrane region" description="Helical" evidence="6">
    <location>
        <begin position="150"/>
        <end position="175"/>
    </location>
</feature>
<dbReference type="EMBL" id="BOPH01000082">
    <property type="protein sequence ID" value="GIJ70685.1"/>
    <property type="molecule type" value="Genomic_DNA"/>
</dbReference>
<dbReference type="PANTHER" id="PTHR43229">
    <property type="entry name" value="NODULATION PROTEIN J"/>
    <property type="match status" value="1"/>
</dbReference>
<organism evidence="8 9">
    <name type="scientific">Virgisporangium ochraceum</name>
    <dbReference type="NCBI Taxonomy" id="65505"/>
    <lineage>
        <taxon>Bacteria</taxon>
        <taxon>Bacillati</taxon>
        <taxon>Actinomycetota</taxon>
        <taxon>Actinomycetes</taxon>
        <taxon>Micromonosporales</taxon>
        <taxon>Micromonosporaceae</taxon>
        <taxon>Virgisporangium</taxon>
    </lineage>
</organism>
<evidence type="ECO:0000256" key="5">
    <source>
        <dbReference type="ARBA" id="ARBA00023251"/>
    </source>
</evidence>
<dbReference type="PROSITE" id="PS51012">
    <property type="entry name" value="ABC_TM2"/>
    <property type="match status" value="1"/>
</dbReference>
<evidence type="ECO:0000256" key="1">
    <source>
        <dbReference type="ARBA" id="ARBA00004141"/>
    </source>
</evidence>
<dbReference type="GO" id="GO:0043190">
    <property type="term" value="C:ATP-binding cassette (ABC) transporter complex"/>
    <property type="evidence" value="ECO:0007669"/>
    <property type="project" value="InterPro"/>
</dbReference>
<evidence type="ECO:0000259" key="7">
    <source>
        <dbReference type="PROSITE" id="PS51012"/>
    </source>
</evidence>
<keyword evidence="5" id="KW-0046">Antibiotic resistance</keyword>